<dbReference type="CDD" id="cd14498">
    <property type="entry name" value="DSP"/>
    <property type="match status" value="1"/>
</dbReference>
<feature type="domain" description="Tyrosine-protein phosphatase" evidence="3">
    <location>
        <begin position="71"/>
        <end position="216"/>
    </location>
</feature>
<dbReference type="Gene3D" id="3.90.190.10">
    <property type="entry name" value="Protein tyrosine phosphatase superfamily"/>
    <property type="match status" value="1"/>
</dbReference>
<keyword evidence="6" id="KW-1185">Reference proteome</keyword>
<evidence type="ECO:0000256" key="1">
    <source>
        <dbReference type="ARBA" id="ARBA00022801"/>
    </source>
</evidence>
<dbReference type="GO" id="GO:0008579">
    <property type="term" value="F:JUN kinase phosphatase activity"/>
    <property type="evidence" value="ECO:0007669"/>
    <property type="project" value="TreeGrafter"/>
</dbReference>
<protein>
    <submittedName>
        <fullName evidence="5">Uncharacterized protein</fullName>
    </submittedName>
</protein>
<organism evidence="5 6">
    <name type="scientific">Brachionus calyciflorus</name>
    <dbReference type="NCBI Taxonomy" id="104777"/>
    <lineage>
        <taxon>Eukaryota</taxon>
        <taxon>Metazoa</taxon>
        <taxon>Spiralia</taxon>
        <taxon>Gnathifera</taxon>
        <taxon>Rotifera</taxon>
        <taxon>Eurotatoria</taxon>
        <taxon>Monogononta</taxon>
        <taxon>Pseudotrocha</taxon>
        <taxon>Ploima</taxon>
        <taxon>Brachionidae</taxon>
        <taxon>Brachionus</taxon>
    </lineage>
</organism>
<dbReference type="Pfam" id="PF00782">
    <property type="entry name" value="DSPc"/>
    <property type="match status" value="1"/>
</dbReference>
<dbReference type="InterPro" id="IPR000340">
    <property type="entry name" value="Dual-sp_phosphatase_cat-dom"/>
</dbReference>
<reference evidence="5" key="1">
    <citation type="submission" date="2021-02" db="EMBL/GenBank/DDBJ databases">
        <authorList>
            <person name="Nowell W R."/>
        </authorList>
    </citation>
    <scope>NUCLEOTIDE SEQUENCE</scope>
    <source>
        <strain evidence="5">Ploen Becks lab</strain>
    </source>
</reference>
<dbReference type="PANTHER" id="PTHR46377">
    <property type="entry name" value="DUAL SPECIFICITY PROTEIN PHOSPHATASE 19"/>
    <property type="match status" value="1"/>
</dbReference>
<dbReference type="AlphaFoldDB" id="A0A813M8P5"/>
<dbReference type="InterPro" id="IPR000387">
    <property type="entry name" value="Tyr_Pase_dom"/>
</dbReference>
<dbReference type="PROSITE" id="PS50054">
    <property type="entry name" value="TYR_PHOSPHATASE_DUAL"/>
    <property type="match status" value="1"/>
</dbReference>
<dbReference type="EMBL" id="CAJNOC010000058">
    <property type="protein sequence ID" value="CAF0710708.1"/>
    <property type="molecule type" value="Genomic_DNA"/>
</dbReference>
<dbReference type="InterPro" id="IPR029021">
    <property type="entry name" value="Prot-tyrosine_phosphatase-like"/>
</dbReference>
<evidence type="ECO:0000256" key="2">
    <source>
        <dbReference type="ARBA" id="ARBA00022912"/>
    </source>
</evidence>
<evidence type="ECO:0000313" key="6">
    <source>
        <dbReference type="Proteomes" id="UP000663879"/>
    </source>
</evidence>
<evidence type="ECO:0000259" key="3">
    <source>
        <dbReference type="PROSITE" id="PS50054"/>
    </source>
</evidence>
<dbReference type="InterPro" id="IPR020422">
    <property type="entry name" value="TYR_PHOSPHATASE_DUAL_dom"/>
</dbReference>
<sequence>MGDFLKEITSFSRLKLKKSSTKITFANGKQFIIENGEQKELTNQNLDENQSDSSVIYWSNKCGFLVDLIPDYSIDEIIPHLFLSGDDAATNLDALKSKNITHILNLTSNVANKFKPDITYKNILIYDMPSENILPYFEESFCFIDQALKNENNCLLVHCNAGVSRSSSFVIGYLMFKNIARSYRDAYEMVKSKRSKICPNQGFIKQLLDYEFKIKKK</sequence>
<evidence type="ECO:0000259" key="4">
    <source>
        <dbReference type="PROSITE" id="PS50056"/>
    </source>
</evidence>
<name>A0A813M8P5_9BILA</name>
<dbReference type="PANTHER" id="PTHR46377:SF1">
    <property type="entry name" value="DUAL SPECIFICITY PROTEIN PHOSPHATASE 19"/>
    <property type="match status" value="1"/>
</dbReference>
<dbReference type="PROSITE" id="PS00383">
    <property type="entry name" value="TYR_PHOSPHATASE_1"/>
    <property type="match status" value="1"/>
</dbReference>
<accession>A0A813M8P5</accession>
<dbReference type="Proteomes" id="UP000663879">
    <property type="component" value="Unassembled WGS sequence"/>
</dbReference>
<dbReference type="PRINTS" id="PR01908">
    <property type="entry name" value="ADSPHPHTASE"/>
</dbReference>
<gene>
    <name evidence="5" type="ORF">OXX778_LOCUS998</name>
</gene>
<proteinExistence type="predicted"/>
<dbReference type="SUPFAM" id="SSF52799">
    <property type="entry name" value="(Phosphotyrosine protein) phosphatases II"/>
    <property type="match status" value="1"/>
</dbReference>
<keyword evidence="2" id="KW-0904">Protein phosphatase</keyword>
<dbReference type="PROSITE" id="PS50056">
    <property type="entry name" value="TYR_PHOSPHATASE_2"/>
    <property type="match status" value="1"/>
</dbReference>
<dbReference type="InterPro" id="IPR016130">
    <property type="entry name" value="Tyr_Pase_AS"/>
</dbReference>
<comment type="caution">
    <text evidence="5">The sequence shown here is derived from an EMBL/GenBank/DDBJ whole genome shotgun (WGS) entry which is preliminary data.</text>
</comment>
<keyword evidence="1" id="KW-0378">Hydrolase</keyword>
<dbReference type="OrthoDB" id="10252009at2759"/>
<dbReference type="GO" id="GO:0005737">
    <property type="term" value="C:cytoplasm"/>
    <property type="evidence" value="ECO:0007669"/>
    <property type="project" value="TreeGrafter"/>
</dbReference>
<evidence type="ECO:0000313" key="5">
    <source>
        <dbReference type="EMBL" id="CAF0710708.1"/>
    </source>
</evidence>
<dbReference type="SMART" id="SM00195">
    <property type="entry name" value="DSPc"/>
    <property type="match status" value="1"/>
</dbReference>
<feature type="domain" description="Tyrosine specific protein phosphatases" evidence="4">
    <location>
        <begin position="131"/>
        <end position="194"/>
    </location>
</feature>